<proteinExistence type="predicted"/>
<accession>A0A2B4RBY2</accession>
<dbReference type="EMBL" id="LSMT01000905">
    <property type="protein sequence ID" value="PFX13742.1"/>
    <property type="molecule type" value="Genomic_DNA"/>
</dbReference>
<evidence type="ECO:0000256" key="1">
    <source>
        <dbReference type="SAM" id="Coils"/>
    </source>
</evidence>
<reference evidence="5" key="1">
    <citation type="journal article" date="2017" name="bioRxiv">
        <title>Comparative analysis of the genomes of Stylophora pistillata and Acropora digitifera provides evidence for extensive differences between species of corals.</title>
        <authorList>
            <person name="Voolstra C.R."/>
            <person name="Li Y."/>
            <person name="Liew Y.J."/>
            <person name="Baumgarten S."/>
            <person name="Zoccola D."/>
            <person name="Flot J.-F."/>
            <person name="Tambutte S."/>
            <person name="Allemand D."/>
            <person name="Aranda M."/>
        </authorList>
    </citation>
    <scope>NUCLEOTIDE SEQUENCE [LARGE SCALE GENOMIC DNA]</scope>
</reference>
<dbReference type="GO" id="GO:0030705">
    <property type="term" value="P:cytoskeleton-dependent intracellular transport"/>
    <property type="evidence" value="ECO:0007669"/>
    <property type="project" value="TreeGrafter"/>
</dbReference>
<dbReference type="OrthoDB" id="5273213at2759"/>
<evidence type="ECO:0000256" key="2">
    <source>
        <dbReference type="SAM" id="MobiDB-lite"/>
    </source>
</evidence>
<feature type="compositionally biased region" description="Low complexity" evidence="2">
    <location>
        <begin position="466"/>
        <end position="475"/>
    </location>
</feature>
<feature type="coiled-coil region" evidence="1">
    <location>
        <begin position="1049"/>
        <end position="1083"/>
    </location>
</feature>
<feature type="region of interest" description="Disordered" evidence="2">
    <location>
        <begin position="738"/>
        <end position="881"/>
    </location>
</feature>
<dbReference type="PROSITE" id="PS00845">
    <property type="entry name" value="CAP_GLY_1"/>
    <property type="match status" value="1"/>
</dbReference>
<dbReference type="STRING" id="50429.A0A2B4RBY2"/>
<feature type="region of interest" description="Disordered" evidence="2">
    <location>
        <begin position="229"/>
        <end position="344"/>
    </location>
</feature>
<feature type="coiled-coil region" evidence="1">
    <location>
        <begin position="909"/>
        <end position="1016"/>
    </location>
</feature>
<feature type="compositionally biased region" description="Polar residues" evidence="2">
    <location>
        <begin position="796"/>
        <end position="814"/>
    </location>
</feature>
<dbReference type="GO" id="GO:0005815">
    <property type="term" value="C:microtubule organizing center"/>
    <property type="evidence" value="ECO:0007669"/>
    <property type="project" value="TreeGrafter"/>
</dbReference>
<feature type="region of interest" description="Disordered" evidence="2">
    <location>
        <begin position="662"/>
        <end position="723"/>
    </location>
</feature>
<evidence type="ECO:0000313" key="5">
    <source>
        <dbReference type="Proteomes" id="UP000225706"/>
    </source>
</evidence>
<feature type="compositionally biased region" description="Polar residues" evidence="2">
    <location>
        <begin position="842"/>
        <end position="852"/>
    </location>
</feature>
<feature type="compositionally biased region" description="Basic and acidic residues" evidence="2">
    <location>
        <begin position="687"/>
        <end position="707"/>
    </location>
</feature>
<dbReference type="PANTHER" id="PTHR18947:SF28">
    <property type="entry name" value="GIRDIN, ISOFORM A"/>
    <property type="match status" value="1"/>
</dbReference>
<feature type="region of interest" description="Disordered" evidence="2">
    <location>
        <begin position="545"/>
        <end position="647"/>
    </location>
</feature>
<organism evidence="4 5">
    <name type="scientific">Stylophora pistillata</name>
    <name type="common">Smooth cauliflower coral</name>
    <dbReference type="NCBI Taxonomy" id="50429"/>
    <lineage>
        <taxon>Eukaryota</taxon>
        <taxon>Metazoa</taxon>
        <taxon>Cnidaria</taxon>
        <taxon>Anthozoa</taxon>
        <taxon>Hexacorallia</taxon>
        <taxon>Scleractinia</taxon>
        <taxon>Astrocoeniina</taxon>
        <taxon>Pocilloporidae</taxon>
        <taxon>Stylophora</taxon>
    </lineage>
</organism>
<dbReference type="GO" id="GO:0005737">
    <property type="term" value="C:cytoplasm"/>
    <property type="evidence" value="ECO:0007669"/>
    <property type="project" value="TreeGrafter"/>
</dbReference>
<feature type="compositionally biased region" description="Low complexity" evidence="2">
    <location>
        <begin position="1237"/>
        <end position="1247"/>
    </location>
</feature>
<feature type="region of interest" description="Disordered" evidence="2">
    <location>
        <begin position="352"/>
        <end position="371"/>
    </location>
</feature>
<feature type="compositionally biased region" description="Basic and acidic residues" evidence="2">
    <location>
        <begin position="1248"/>
        <end position="1259"/>
    </location>
</feature>
<feature type="compositionally biased region" description="Low complexity" evidence="2">
    <location>
        <begin position="853"/>
        <end position="863"/>
    </location>
</feature>
<dbReference type="InterPro" id="IPR036859">
    <property type="entry name" value="CAP-Gly_dom_sf"/>
</dbReference>
<protein>
    <submittedName>
        <fullName evidence="4">Tubulin-specific chaperone E</fullName>
    </submittedName>
</protein>
<feature type="domain" description="CAP-Gly" evidence="3">
    <location>
        <begin position="1372"/>
        <end position="1415"/>
    </location>
</feature>
<dbReference type="SMART" id="SM01052">
    <property type="entry name" value="CAP_GLY"/>
    <property type="match status" value="1"/>
</dbReference>
<evidence type="ECO:0000259" key="3">
    <source>
        <dbReference type="PROSITE" id="PS50245"/>
    </source>
</evidence>
<comment type="caution">
    <text evidence="4">The sequence shown here is derived from an EMBL/GenBank/DDBJ whole genome shotgun (WGS) entry which is preliminary data.</text>
</comment>
<feature type="compositionally biased region" description="Polar residues" evidence="2">
    <location>
        <begin position="627"/>
        <end position="647"/>
    </location>
</feature>
<dbReference type="PROSITE" id="PS50245">
    <property type="entry name" value="CAP_GLY_2"/>
    <property type="match status" value="1"/>
</dbReference>
<dbReference type="Pfam" id="PF01302">
    <property type="entry name" value="CAP_GLY"/>
    <property type="match status" value="1"/>
</dbReference>
<dbReference type="InterPro" id="IPR000938">
    <property type="entry name" value="CAP-Gly_domain"/>
</dbReference>
<feature type="compositionally biased region" description="Polar residues" evidence="2">
    <location>
        <begin position="662"/>
        <end position="671"/>
    </location>
</feature>
<gene>
    <name evidence="4" type="primary">tbce</name>
    <name evidence="4" type="ORF">AWC38_SpisGene22149</name>
</gene>
<sequence length="1424" mass="154246">MQCPFCQEEVGSEDELQLHCLVCTSAYADSVSAPIVPGVDSVVVRFRWVKSRPCIEREVHLISSLAGSVTLRGKFGEGYYESETVGVPVGEHICQLAIGGDVISTEPFEVNADSDVIFVIPQEDPCQSEFSHLTFGERDRRARISTDEVGSPRLETEPTETGHRLLHLLDMEARETRENTAEVENEMSPLYRELLQHQLSHGAPSWVPGSGVQSPVMSEVDFSDLAGLRRSNESPSLTPQPDSMEELQPQSPLPIRPVPLQAGHEVEGLPGDLSGESDGVQSHAGEQEDQDQSENEAEEVQESSRPPAAHLSSSPVPSSHSEHESRLSSRNSPANSVPSEVSARDDVVISPLPDETLRHGSPPPISGNQFTEEHTNVISPHTSPRITPGGGHLPTEETVHRSSAVQTSTEGFAVEYAHSSSRTSPVGSVLETVTVPVTGTNTSNRAEMHSDREANTLPQRLSPAGSVHSSSLFSSGLPTPIMSPRGRSQSATDMPPASRGNPLGSIHVQTQLPLRPQSLGGSVNLTDMVPISASLLADLNPSLQQESPRIPISGVEGSQSPPAMRRSPPGSIHGSSVQPPRGFGVADDSCRHSSQRNTPVLSVHSGSGRGASHFVAPPRNLPLSDHGSGNSTSVAHSPQQRTSGSGSPTQFLMEAIYAPATESGTAPSRTGSAEAPPPVTPLATLIGDHRERENSTPVVEDPRHGTSGDESTSDHNPPLVPCNVAASVPPLVFSSSSFRAGHRESENSTPILNQSIHRTSTPGSQSELLAETTRRQGTPSTVSRHGSIPGTPPVLPSTSPRASNRGSENGTPTILSSGLRRSGARSPSELLAEIAHRRGTPPVSTHATQRMGSSRQSSASSVHSRPKHSPPRVVSPPFPHESAIPSHVSAFAAVDGQRGASSAGLASEIEALRVERDLLTRDLRQRTAELRQTQSINQDLQQQILSIETVANLTKQDGEKTRELEQTVQNLNRTLRDKEEEMGSLQESMRTLERTNQQLKEELESLKTVNELQLDDIKRINKDLETELSTTRLALDSSKTKRGREEGKVIELKTLNNTYEQHIRRLEEEKAGLKAKLKKAKLEIETMKAWGSSRLGRAKSETDLSRKFEKYPAVDERFYRDPKSSRAVNFTTSSRHSSVLGTTRFNSWDTNYTRSPDIEVSSPVIMNGHGSLRSETKPNFSYTCFRDALPREPYTTRTTVPRHRVGSLGEESDMSDDLDHGVVGYHTATQSRLRPQSPDSSASSVVSWDRDYSTDESRSPRASAYNQSSSLYRDDRGGGRRARPHSYHGGIMDNLHSSRDESSSSPLHRHSGASGLLASKPHPPSTSATQSRAKLFGKPFAPNSSQDVQLGMEVLVTRSRGQIGRGVVRYVGPIPGRRDTYIGLELGPGQEGKHDGSLDGQRLFTCKPNQGIFVSFNKVVMCYG</sequence>
<feature type="compositionally biased region" description="Polar residues" evidence="2">
    <location>
        <begin position="747"/>
        <end position="767"/>
    </location>
</feature>
<dbReference type="PANTHER" id="PTHR18947">
    <property type="entry name" value="HOOK PROTEINS"/>
    <property type="match status" value="1"/>
</dbReference>
<name>A0A2B4RBY2_STYPI</name>
<feature type="region of interest" description="Disordered" evidence="2">
    <location>
        <begin position="378"/>
        <end position="397"/>
    </location>
</feature>
<dbReference type="GO" id="GO:0051959">
    <property type="term" value="F:dynein light intermediate chain binding"/>
    <property type="evidence" value="ECO:0007669"/>
    <property type="project" value="TreeGrafter"/>
</dbReference>
<feature type="region of interest" description="Disordered" evidence="2">
    <location>
        <begin position="458"/>
        <end position="505"/>
    </location>
</feature>
<dbReference type="GO" id="GO:0008017">
    <property type="term" value="F:microtubule binding"/>
    <property type="evidence" value="ECO:0007669"/>
    <property type="project" value="TreeGrafter"/>
</dbReference>
<dbReference type="SUPFAM" id="SSF74924">
    <property type="entry name" value="Cap-Gly domain"/>
    <property type="match status" value="1"/>
</dbReference>
<dbReference type="Gene3D" id="2.30.30.190">
    <property type="entry name" value="CAP Gly-rich-like domain"/>
    <property type="match status" value="1"/>
</dbReference>
<feature type="compositionally biased region" description="Acidic residues" evidence="2">
    <location>
        <begin position="287"/>
        <end position="301"/>
    </location>
</feature>
<feature type="region of interest" description="Disordered" evidence="2">
    <location>
        <begin position="1193"/>
        <end position="1332"/>
    </location>
</feature>
<dbReference type="GO" id="GO:0031122">
    <property type="term" value="P:cytoplasmic microtubule organization"/>
    <property type="evidence" value="ECO:0007669"/>
    <property type="project" value="TreeGrafter"/>
</dbReference>
<keyword evidence="1" id="KW-0175">Coiled coil</keyword>
<feature type="compositionally biased region" description="Low complexity" evidence="2">
    <location>
        <begin position="815"/>
        <end position="828"/>
    </location>
</feature>
<evidence type="ECO:0000313" key="4">
    <source>
        <dbReference type="EMBL" id="PFX13742.1"/>
    </source>
</evidence>
<keyword evidence="5" id="KW-1185">Reference proteome</keyword>
<feature type="compositionally biased region" description="Polar residues" evidence="2">
    <location>
        <begin position="775"/>
        <end position="784"/>
    </location>
</feature>
<dbReference type="Proteomes" id="UP000225706">
    <property type="component" value="Unassembled WGS sequence"/>
</dbReference>